<evidence type="ECO:0000313" key="4">
    <source>
        <dbReference type="Proteomes" id="UP000239250"/>
    </source>
</evidence>
<dbReference type="SUPFAM" id="SSF52266">
    <property type="entry name" value="SGNH hydrolase"/>
    <property type="match status" value="1"/>
</dbReference>
<gene>
    <name evidence="3" type="ORF">C5T88_03750</name>
</gene>
<dbReference type="Gene3D" id="3.40.50.1110">
    <property type="entry name" value="SGNH hydrolase"/>
    <property type="match status" value="1"/>
</dbReference>
<dbReference type="PANTHER" id="PTHR22835">
    <property type="entry name" value="ZINC FINGER FYVE DOMAIN CONTAINING PROTEIN"/>
    <property type="match status" value="1"/>
</dbReference>
<comment type="similarity">
    <text evidence="1">Belongs to the 'GDSL' lipolytic enzyme family.</text>
</comment>
<reference evidence="4" key="1">
    <citation type="submission" date="2018-02" db="EMBL/GenBank/DDBJ databases">
        <title>Firefly genomes illuminate parallel origins of bioluminescence in beetles.</title>
        <authorList>
            <person name="Fallon T.R."/>
            <person name="Lower S.E.S."/>
            <person name="Behringer M."/>
            <person name="Weng J.-K."/>
        </authorList>
    </citation>
    <scope>NUCLEOTIDE SEQUENCE [LARGE SCALE GENOMIC DNA]</scope>
</reference>
<dbReference type="AlphaFoldDB" id="A0A2S0NKY1"/>
<proteinExistence type="inferred from homology"/>
<dbReference type="Proteomes" id="UP000239250">
    <property type="component" value="Chromosome"/>
</dbReference>
<name>A0A2S0NKY1_9MOLU</name>
<dbReference type="GO" id="GO:0016788">
    <property type="term" value="F:hydrolase activity, acting on ester bonds"/>
    <property type="evidence" value="ECO:0007669"/>
    <property type="project" value="InterPro"/>
</dbReference>
<evidence type="ECO:0008006" key="5">
    <source>
        <dbReference type="Google" id="ProtNLM"/>
    </source>
</evidence>
<feature type="signal peptide" evidence="2">
    <location>
        <begin position="1"/>
        <end position="21"/>
    </location>
</feature>
<protein>
    <recommendedName>
        <fullName evidence="5">Lipolytic enzyme, GDSL family</fullName>
    </recommendedName>
</protein>
<dbReference type="PANTHER" id="PTHR22835:SF659">
    <property type="entry name" value="GDSL LIPASE_ACYLHYDROLASE, PUTATIVE (AFU_ORTHOLOGUE AFUA_2G00510)-RELATED"/>
    <property type="match status" value="1"/>
</dbReference>
<dbReference type="PROSITE" id="PS51257">
    <property type="entry name" value="PROKAR_LIPOPROTEIN"/>
    <property type="match status" value="1"/>
</dbReference>
<evidence type="ECO:0000256" key="1">
    <source>
        <dbReference type="ARBA" id="ARBA00008668"/>
    </source>
</evidence>
<evidence type="ECO:0000313" key="3">
    <source>
        <dbReference type="EMBL" id="AVP49662.1"/>
    </source>
</evidence>
<dbReference type="InterPro" id="IPR036514">
    <property type="entry name" value="SGNH_hydro_sf"/>
</dbReference>
<organism evidence="3 4">
    <name type="scientific">Williamsoniiplasma luminosum</name>
    <dbReference type="NCBI Taxonomy" id="214888"/>
    <lineage>
        <taxon>Bacteria</taxon>
        <taxon>Bacillati</taxon>
        <taxon>Mycoplasmatota</taxon>
        <taxon>Mollicutes</taxon>
        <taxon>Entomoplasmatales</taxon>
        <taxon>Williamsoniiplasma</taxon>
    </lineage>
</organism>
<dbReference type="Pfam" id="PF00657">
    <property type="entry name" value="Lipase_GDSL"/>
    <property type="match status" value="1"/>
</dbReference>
<sequence length="439" mass="48638">MKKLLSYLVPTLLIVATVATTVSCVQKTPVDPKKDPLYLGKMINKSHAIDSSEKTESGFTNYFIIGDSLSDVDGLSTLIPAKFNNSLIEFEVSLGGVGYGEQPDGTNPKGINSFTNGETAGYQLSKMLGFSQAMKPSNIFEKTPKYDQNGVKVFGKNYAVGGATAAKLGFPSSLMLNDATVDIQTKALLEQHKIKDKDLVFMEIGGNDLLSLIQSFEDQSEAQHKFMMDGINRIRTALFNLLNNGVKHIIFMTPPQMNFVPSFKEHFENFEPKDDEGRRINNICNEFYKALQEVLKEVEQYYPKAVELFDIFQDETIQDLQKKFKESRNNSPTVDTLNSYSKSAFEISINGQPVNMSPAAIGNLIKNPNAIDPALVKNKEKKPIKIEVKIKADIASGNEGKNIDDFFFTDSIHQTKGVHKIVAEKLLAIAQAIAQGVKK</sequence>
<dbReference type="InterPro" id="IPR001087">
    <property type="entry name" value="GDSL"/>
</dbReference>
<feature type="chain" id="PRO_5015621756" description="Lipolytic enzyme, GDSL family" evidence="2">
    <location>
        <begin position="22"/>
        <end position="439"/>
    </location>
</feature>
<dbReference type="RefSeq" id="WP_303662228.1">
    <property type="nucleotide sequence ID" value="NZ_CP027019.1"/>
</dbReference>
<dbReference type="EMBL" id="CP027019">
    <property type="protein sequence ID" value="AVP49662.1"/>
    <property type="molecule type" value="Genomic_DNA"/>
</dbReference>
<accession>A0A2S0NKY1</accession>
<evidence type="ECO:0000256" key="2">
    <source>
        <dbReference type="SAM" id="SignalP"/>
    </source>
</evidence>
<keyword evidence="2" id="KW-0732">Signal</keyword>